<name>A0A813T2T9_9BILA</name>
<proteinExistence type="predicted"/>
<feature type="region of interest" description="Disordered" evidence="1">
    <location>
        <begin position="490"/>
        <end position="526"/>
    </location>
</feature>
<gene>
    <name evidence="2" type="ORF">ZHD862_LOCUS2495</name>
</gene>
<evidence type="ECO:0000313" key="2">
    <source>
        <dbReference type="EMBL" id="CAF0802664.1"/>
    </source>
</evidence>
<feature type="compositionally biased region" description="Polar residues" evidence="1">
    <location>
        <begin position="276"/>
        <end position="285"/>
    </location>
</feature>
<feature type="region of interest" description="Disordered" evidence="1">
    <location>
        <begin position="267"/>
        <end position="296"/>
    </location>
</feature>
<feature type="compositionally biased region" description="Polar residues" evidence="1">
    <location>
        <begin position="500"/>
        <end position="519"/>
    </location>
</feature>
<dbReference type="Proteomes" id="UP000663864">
    <property type="component" value="Unassembled WGS sequence"/>
</dbReference>
<sequence>MMANDERKLATSSLIPLEIDPASILSLSKGVIFDTIVHNVEYTFNNRRTDPLPWKLVGMSLICDPSRNKKYMQKLQKMQCVPSVICTQIYHSKLVKTESGALTTPGRKIVIPTVLRKRLTGIIICRSIDELLYMESSNTENVHFIQYKLLSYERIATREVVNGPKLPSIGDKIIKTVFDFELTQNNGFPRQLLPVAIISFARQEGCDLCLSIRNFLKLDEHKIFDKSYLVTSTNVEFDRLREEQERKEDAEAEQEVAWEKIQPRQPLADLSKKTTDTGNARSTSTPQPQPHPRIPPLTIKIHRPPEQPLKPVVPSVPLDLKFQCLVKLDRIDLSMYNISNLSTISQTKNKKSNESSISSDVINNKTKPFTISKSHEHHKPLKRLNTSEPKKQLTRSSEVFKEKSNDKSLCIRLSTNNITRSLTKDKINRSSSSISSMSSIYAPKRTVEKDVPKKKVKRPILPPEYRCSISLSRIDLSMYNLDLPAIVTSSSPSSMDIESIVTTSPSDSTLSEQQEQSANVPVEQETDQDTIQPMFTMGQENVDESEQEITSAIKQFNDINTNETLQPIIDEYLLSDINESSSITTNTVLPLSTIEILQQTTNESILPIIEEISPVSTNENLPQTTDESILPIIEEISPVSTNENLPQTTNESILPTIEEISPVSTNEDQQKTTNESILPTIEEISPVSTNEDQQKTTNESILPKIEEISPIPTNKDLPQTTNELVPTVIDKIPSEPMEDTNEVLLPTTNEVVPTIQNEENIQSISPSPRVSYSPELPQLDDDPVVFSLDSLQIPVTDTSDTIPQDCIIIVPCSDDDDDFDDEEINKNNINKNDTDNKTLESLSSPFKMNISPILSNPSLKRVLTNTSSLNSHRSSTSSCSSISTSIFHNQSPRLPLPLIEISIPQKILNKKQHKSNQTITFNRFNLHIPLFVHEPLIDPRLIYRLQTLTTDLRWPSSCNQCSISAQLSPLFHSSTQMISYEQNYLSDFIDPRRESLKQAILNIIYQRIKILVPHMSIMHSNQFQKLLFEQTIFKTNCSIHLEYLLHKIKIIDDINFFHMIKNHEEFQLSSSLLQLIFT</sequence>
<protein>
    <submittedName>
        <fullName evidence="2">Uncharacterized protein</fullName>
    </submittedName>
</protein>
<organism evidence="2 3">
    <name type="scientific">Rotaria sordida</name>
    <dbReference type="NCBI Taxonomy" id="392033"/>
    <lineage>
        <taxon>Eukaryota</taxon>
        <taxon>Metazoa</taxon>
        <taxon>Spiralia</taxon>
        <taxon>Gnathifera</taxon>
        <taxon>Rotifera</taxon>
        <taxon>Eurotatoria</taxon>
        <taxon>Bdelloidea</taxon>
        <taxon>Philodinida</taxon>
        <taxon>Philodinidae</taxon>
        <taxon>Rotaria</taxon>
    </lineage>
</organism>
<evidence type="ECO:0000313" key="3">
    <source>
        <dbReference type="Proteomes" id="UP000663864"/>
    </source>
</evidence>
<reference evidence="2" key="1">
    <citation type="submission" date="2021-02" db="EMBL/GenBank/DDBJ databases">
        <authorList>
            <person name="Nowell W R."/>
        </authorList>
    </citation>
    <scope>NUCLEOTIDE SEQUENCE</scope>
</reference>
<dbReference type="EMBL" id="CAJNOT010000049">
    <property type="protein sequence ID" value="CAF0802664.1"/>
    <property type="molecule type" value="Genomic_DNA"/>
</dbReference>
<accession>A0A813T2T9</accession>
<evidence type="ECO:0000256" key="1">
    <source>
        <dbReference type="SAM" id="MobiDB-lite"/>
    </source>
</evidence>
<feature type="region of interest" description="Disordered" evidence="1">
    <location>
        <begin position="368"/>
        <end position="399"/>
    </location>
</feature>
<dbReference type="AlphaFoldDB" id="A0A813T2T9"/>
<comment type="caution">
    <text evidence="2">The sequence shown here is derived from an EMBL/GenBank/DDBJ whole genome shotgun (WGS) entry which is preliminary data.</text>
</comment>